<gene>
    <name evidence="3" type="ORF">CMV_017191</name>
</gene>
<proteinExistence type="predicted"/>
<feature type="domain" description="DUF632" evidence="1">
    <location>
        <begin position="260"/>
        <end position="583"/>
    </location>
</feature>
<dbReference type="EMBL" id="JRKL02002714">
    <property type="protein sequence ID" value="KAF3957839.1"/>
    <property type="molecule type" value="Genomic_DNA"/>
</dbReference>
<evidence type="ECO:0000259" key="2">
    <source>
        <dbReference type="Pfam" id="PF04783"/>
    </source>
</evidence>
<sequence>MGCVVSKKAEEDDVVSICKDRKRFIKLAVERRYALADAQCKYNHSLCAVAAAIRLFVARHSCSSSSLLITFPYSSETTETLISNPMFLQQRPSEPTHETISCPTTESTAFMDSTIKIGSEKQDQEDIDDNEVEDEEEEDGDVVCEHFVDVKAQPVAGVHKDSSWDFFSLFDGVRTQVENEFSSEEDLRVVREEEGIPELEEDGERGNTSETKVEDLNNDEVDHEDGGVVESVTEGDDVNVSQEEHKSFRVIDTPTDGRELLEALKDIEDHFIRAYDSGLEVSRMLETNRVPMLSGLEEIKESSNKLIRSITLNRSTSSRSSSCKSLLSCSSKSSSTWTELKSDLFDDYGGMESGSHSLTLERLYAWEKKLYEEVKAGDENKKIYERKCSNLRNQGAREDGICSGDKTRVEVKDLHARILVAIRSAESISQRIEKLRDEELQPQLLELINGLMQHWKIMVESYEIQNRIMCEVKSFNCPDFGKFCNDSHRLATLQLEAEVQNWRACFTAYVSAQKAYIEALDGWLSKFIPPEVESYSRGRSSVPRPIFNGPPLLVICHDWLACLEKLPEKAVTHTMKSFEKDIRALWVQQGEEQQQKRKVDGLASELDKKVLAFQRAESRILESKLHEHESQENVRSRIEYLTERKAMLDMFRQRLDMEKEKHHNSLQVTQHVTVNGFPTGFSSVFKSLHGFSKASEKMYADLLAFGKNAKVLDEQTISIQQGGMDFEQWS</sequence>
<dbReference type="AlphaFoldDB" id="A0A8J4VQU6"/>
<reference evidence="3" key="1">
    <citation type="submission" date="2020-03" db="EMBL/GenBank/DDBJ databases">
        <title>Castanea mollissima Vanexum genome sequencing.</title>
        <authorList>
            <person name="Staton M."/>
        </authorList>
    </citation>
    <scope>NUCLEOTIDE SEQUENCE</scope>
    <source>
        <tissue evidence="3">Leaf</tissue>
    </source>
</reference>
<evidence type="ECO:0008006" key="5">
    <source>
        <dbReference type="Google" id="ProtNLM"/>
    </source>
</evidence>
<protein>
    <recommendedName>
        <fullName evidence="5">DUF632 domain-containing protein</fullName>
    </recommendedName>
</protein>
<evidence type="ECO:0000259" key="1">
    <source>
        <dbReference type="Pfam" id="PF04782"/>
    </source>
</evidence>
<evidence type="ECO:0000313" key="4">
    <source>
        <dbReference type="Proteomes" id="UP000737018"/>
    </source>
</evidence>
<feature type="domain" description="DUF630" evidence="2">
    <location>
        <begin position="1"/>
        <end position="60"/>
    </location>
</feature>
<dbReference type="PANTHER" id="PTHR21450:SF34">
    <property type="entry name" value="DUF632 DOMAIN-CONTAINING PROTEIN"/>
    <property type="match status" value="1"/>
</dbReference>
<dbReference type="Proteomes" id="UP000737018">
    <property type="component" value="Unassembled WGS sequence"/>
</dbReference>
<accession>A0A8J4VQU6</accession>
<comment type="caution">
    <text evidence="3">The sequence shown here is derived from an EMBL/GenBank/DDBJ whole genome shotgun (WGS) entry which is preliminary data.</text>
</comment>
<dbReference type="OrthoDB" id="1893612at2759"/>
<dbReference type="InterPro" id="IPR006867">
    <property type="entry name" value="DUF632"/>
</dbReference>
<dbReference type="PANTHER" id="PTHR21450">
    <property type="entry name" value="PROTEIN ALTERED PHOSPHATE STARVATION RESPONSE 1"/>
    <property type="match status" value="1"/>
</dbReference>
<dbReference type="Pfam" id="PF04783">
    <property type="entry name" value="DUF630"/>
    <property type="match status" value="1"/>
</dbReference>
<evidence type="ECO:0000313" key="3">
    <source>
        <dbReference type="EMBL" id="KAF3957839.1"/>
    </source>
</evidence>
<name>A0A8J4VQU6_9ROSI</name>
<dbReference type="InterPro" id="IPR006868">
    <property type="entry name" value="DUF630"/>
</dbReference>
<keyword evidence="4" id="KW-1185">Reference proteome</keyword>
<dbReference type="Pfam" id="PF04782">
    <property type="entry name" value="DUF632"/>
    <property type="match status" value="1"/>
</dbReference>
<organism evidence="3 4">
    <name type="scientific">Castanea mollissima</name>
    <name type="common">Chinese chestnut</name>
    <dbReference type="NCBI Taxonomy" id="60419"/>
    <lineage>
        <taxon>Eukaryota</taxon>
        <taxon>Viridiplantae</taxon>
        <taxon>Streptophyta</taxon>
        <taxon>Embryophyta</taxon>
        <taxon>Tracheophyta</taxon>
        <taxon>Spermatophyta</taxon>
        <taxon>Magnoliopsida</taxon>
        <taxon>eudicotyledons</taxon>
        <taxon>Gunneridae</taxon>
        <taxon>Pentapetalae</taxon>
        <taxon>rosids</taxon>
        <taxon>fabids</taxon>
        <taxon>Fagales</taxon>
        <taxon>Fagaceae</taxon>
        <taxon>Castanea</taxon>
    </lineage>
</organism>